<dbReference type="EMBL" id="BTGU01000041">
    <property type="protein sequence ID" value="GMN52423.1"/>
    <property type="molecule type" value="Genomic_DNA"/>
</dbReference>
<name>A0AA88ASR3_FICCA</name>
<evidence type="ECO:0000313" key="2">
    <source>
        <dbReference type="EMBL" id="GMN52423.1"/>
    </source>
</evidence>
<proteinExistence type="predicted"/>
<feature type="region of interest" description="Disordered" evidence="1">
    <location>
        <begin position="1"/>
        <end position="24"/>
    </location>
</feature>
<evidence type="ECO:0000313" key="3">
    <source>
        <dbReference type="Proteomes" id="UP001187192"/>
    </source>
</evidence>
<accession>A0AA88ASR3</accession>
<comment type="caution">
    <text evidence="2">The sequence shown here is derived from an EMBL/GenBank/DDBJ whole genome shotgun (WGS) entry which is preliminary data.</text>
</comment>
<dbReference type="Proteomes" id="UP001187192">
    <property type="component" value="Unassembled WGS sequence"/>
</dbReference>
<organism evidence="2 3">
    <name type="scientific">Ficus carica</name>
    <name type="common">Common fig</name>
    <dbReference type="NCBI Taxonomy" id="3494"/>
    <lineage>
        <taxon>Eukaryota</taxon>
        <taxon>Viridiplantae</taxon>
        <taxon>Streptophyta</taxon>
        <taxon>Embryophyta</taxon>
        <taxon>Tracheophyta</taxon>
        <taxon>Spermatophyta</taxon>
        <taxon>Magnoliopsida</taxon>
        <taxon>eudicotyledons</taxon>
        <taxon>Gunneridae</taxon>
        <taxon>Pentapetalae</taxon>
        <taxon>rosids</taxon>
        <taxon>fabids</taxon>
        <taxon>Rosales</taxon>
        <taxon>Moraceae</taxon>
        <taxon>Ficeae</taxon>
        <taxon>Ficus</taxon>
    </lineage>
</organism>
<reference evidence="2" key="1">
    <citation type="submission" date="2023-07" db="EMBL/GenBank/DDBJ databases">
        <title>draft genome sequence of fig (Ficus carica).</title>
        <authorList>
            <person name="Takahashi T."/>
            <person name="Nishimura K."/>
        </authorList>
    </citation>
    <scope>NUCLEOTIDE SEQUENCE</scope>
</reference>
<protein>
    <submittedName>
        <fullName evidence="2">Uncharacterized protein</fullName>
    </submittedName>
</protein>
<keyword evidence="3" id="KW-1185">Reference proteome</keyword>
<sequence length="63" mass="7294">MVEEGGGLWSCQKKRRERERQWREKETGWNVVREGGATGWHHSWVNLDMQSSVIVGPTLPMLS</sequence>
<evidence type="ECO:0000256" key="1">
    <source>
        <dbReference type="SAM" id="MobiDB-lite"/>
    </source>
</evidence>
<dbReference type="AlphaFoldDB" id="A0AA88ASR3"/>
<gene>
    <name evidence="2" type="ORF">TIFTF001_021583</name>
</gene>